<organism evidence="1 2">
    <name type="scientific">Cichorium intybus</name>
    <name type="common">Chicory</name>
    <dbReference type="NCBI Taxonomy" id="13427"/>
    <lineage>
        <taxon>Eukaryota</taxon>
        <taxon>Viridiplantae</taxon>
        <taxon>Streptophyta</taxon>
        <taxon>Embryophyta</taxon>
        <taxon>Tracheophyta</taxon>
        <taxon>Spermatophyta</taxon>
        <taxon>Magnoliopsida</taxon>
        <taxon>eudicotyledons</taxon>
        <taxon>Gunneridae</taxon>
        <taxon>Pentapetalae</taxon>
        <taxon>asterids</taxon>
        <taxon>campanulids</taxon>
        <taxon>Asterales</taxon>
        <taxon>Asteraceae</taxon>
        <taxon>Cichorioideae</taxon>
        <taxon>Cichorieae</taxon>
        <taxon>Cichoriinae</taxon>
        <taxon>Cichorium</taxon>
    </lineage>
</organism>
<sequence>MGRDLVRKESPEKPWKRSLVWKHEESLDLLKKDKGTNKIQGLILDMNLLREEPLSRSSSVTDHNFQNDFVNNSSRPFQLIYEFFLKIWLFFAGLLLMFSSSHCKDIELRADALRKMDKLKLLQLNHVKVNGSYKNFPKGLRWLCMHGFQLKYIPSDLPMENLVALDMSYSSLTQLWKKSKLLRSLKILNLSYSKIVRVEGFSELPALEIFTTCQRSEGAVPEFIESVWCQFPSPNVLRIWNIQHIFSRQSAS</sequence>
<name>A0ACB9GD29_CICIN</name>
<evidence type="ECO:0000313" key="2">
    <source>
        <dbReference type="Proteomes" id="UP001055811"/>
    </source>
</evidence>
<accession>A0ACB9GD29</accession>
<dbReference type="Proteomes" id="UP001055811">
    <property type="component" value="Linkage Group LG02"/>
</dbReference>
<dbReference type="EMBL" id="CM042010">
    <property type="protein sequence ID" value="KAI3781277.1"/>
    <property type="molecule type" value="Genomic_DNA"/>
</dbReference>
<proteinExistence type="predicted"/>
<reference evidence="1 2" key="2">
    <citation type="journal article" date="2022" name="Mol. Ecol. Resour.">
        <title>The genomes of chicory, endive, great burdock and yacon provide insights into Asteraceae paleo-polyploidization history and plant inulin production.</title>
        <authorList>
            <person name="Fan W."/>
            <person name="Wang S."/>
            <person name="Wang H."/>
            <person name="Wang A."/>
            <person name="Jiang F."/>
            <person name="Liu H."/>
            <person name="Zhao H."/>
            <person name="Xu D."/>
            <person name="Zhang Y."/>
        </authorList>
    </citation>
    <scope>NUCLEOTIDE SEQUENCE [LARGE SCALE GENOMIC DNA]</scope>
    <source>
        <strain evidence="2">cv. Punajuju</strain>
        <tissue evidence="1">Leaves</tissue>
    </source>
</reference>
<evidence type="ECO:0000313" key="1">
    <source>
        <dbReference type="EMBL" id="KAI3781277.1"/>
    </source>
</evidence>
<keyword evidence="2" id="KW-1185">Reference proteome</keyword>
<protein>
    <submittedName>
        <fullName evidence="1">Uncharacterized protein</fullName>
    </submittedName>
</protein>
<gene>
    <name evidence="1" type="ORF">L2E82_11286</name>
</gene>
<comment type="caution">
    <text evidence="1">The sequence shown here is derived from an EMBL/GenBank/DDBJ whole genome shotgun (WGS) entry which is preliminary data.</text>
</comment>
<reference evidence="2" key="1">
    <citation type="journal article" date="2022" name="Mol. Ecol. Resour.">
        <title>The genomes of chicory, endive, great burdock and yacon provide insights into Asteraceae palaeo-polyploidization history and plant inulin production.</title>
        <authorList>
            <person name="Fan W."/>
            <person name="Wang S."/>
            <person name="Wang H."/>
            <person name="Wang A."/>
            <person name="Jiang F."/>
            <person name="Liu H."/>
            <person name="Zhao H."/>
            <person name="Xu D."/>
            <person name="Zhang Y."/>
        </authorList>
    </citation>
    <scope>NUCLEOTIDE SEQUENCE [LARGE SCALE GENOMIC DNA]</scope>
    <source>
        <strain evidence="2">cv. Punajuju</strain>
    </source>
</reference>